<organism evidence="7 8">
    <name type="scientific">Polynucleobacter asymbioticus (strain DSM 18221 / CIP 109841 / QLW-P1DMWA-1)</name>
    <name type="common">Polynucleobacter necessarius subsp. asymbioticus</name>
    <dbReference type="NCBI Taxonomy" id="312153"/>
    <lineage>
        <taxon>Bacteria</taxon>
        <taxon>Pseudomonadati</taxon>
        <taxon>Pseudomonadota</taxon>
        <taxon>Betaproteobacteria</taxon>
        <taxon>Burkholderiales</taxon>
        <taxon>Burkholderiaceae</taxon>
        <taxon>Polynucleobacter</taxon>
    </lineage>
</organism>
<dbReference type="PANTHER" id="PTHR42723:SF1">
    <property type="entry name" value="CHLOROPHYLL SYNTHASE, CHLOROPLASTIC"/>
    <property type="match status" value="1"/>
</dbReference>
<keyword evidence="5 6" id="KW-0472">Membrane</keyword>
<evidence type="ECO:0000313" key="7">
    <source>
        <dbReference type="EMBL" id="ABP33550.1"/>
    </source>
</evidence>
<dbReference type="eggNOG" id="COG0382">
    <property type="taxonomic scope" value="Bacteria"/>
</dbReference>
<feature type="transmembrane region" description="Helical" evidence="6">
    <location>
        <begin position="46"/>
        <end position="68"/>
    </location>
</feature>
<dbReference type="Proteomes" id="UP000000231">
    <property type="component" value="Chromosome"/>
</dbReference>
<keyword evidence="7" id="KW-0808">Transferase</keyword>
<keyword evidence="2" id="KW-1003">Cell membrane</keyword>
<comment type="subcellular location">
    <subcellularLocation>
        <location evidence="1">Membrane</location>
        <topology evidence="1">Multi-pass membrane protein</topology>
    </subcellularLocation>
</comment>
<feature type="transmembrane region" description="Helical" evidence="6">
    <location>
        <begin position="223"/>
        <end position="252"/>
    </location>
</feature>
<dbReference type="EMBL" id="CP000655">
    <property type="protein sequence ID" value="ABP33550.1"/>
    <property type="molecule type" value="Genomic_DNA"/>
</dbReference>
<name>A4SVN6_POLAQ</name>
<evidence type="ECO:0000256" key="4">
    <source>
        <dbReference type="ARBA" id="ARBA00022989"/>
    </source>
</evidence>
<proteinExistence type="predicted"/>
<dbReference type="InterPro" id="IPR044878">
    <property type="entry name" value="UbiA_sf"/>
</dbReference>
<feature type="transmembrane region" description="Helical" evidence="6">
    <location>
        <begin position="169"/>
        <end position="186"/>
    </location>
</feature>
<evidence type="ECO:0000256" key="3">
    <source>
        <dbReference type="ARBA" id="ARBA00022692"/>
    </source>
</evidence>
<evidence type="ECO:0000256" key="1">
    <source>
        <dbReference type="ARBA" id="ARBA00004141"/>
    </source>
</evidence>
<dbReference type="PANTHER" id="PTHR42723">
    <property type="entry name" value="CHLOROPHYLL SYNTHASE"/>
    <property type="match status" value="1"/>
</dbReference>
<dbReference type="RefSeq" id="WP_011902175.1">
    <property type="nucleotide sequence ID" value="NC_009379.1"/>
</dbReference>
<dbReference type="GeneID" id="31480677"/>
<keyword evidence="8" id="KW-1185">Reference proteome</keyword>
<feature type="transmembrane region" description="Helical" evidence="6">
    <location>
        <begin position="89"/>
        <end position="114"/>
    </location>
</feature>
<accession>A4SVN6</accession>
<protein>
    <submittedName>
        <fullName evidence="7">UbiA prenyltransferase</fullName>
    </submittedName>
</protein>
<evidence type="ECO:0000256" key="6">
    <source>
        <dbReference type="SAM" id="Phobius"/>
    </source>
</evidence>
<feature type="transmembrane region" description="Helical" evidence="6">
    <location>
        <begin position="272"/>
        <end position="292"/>
    </location>
</feature>
<keyword evidence="4 6" id="KW-1133">Transmembrane helix</keyword>
<dbReference type="HOGENOM" id="CLU_029423_0_1_4"/>
<dbReference type="KEGG" id="pnu:Pnuc_0329"/>
<dbReference type="GO" id="GO:0016765">
    <property type="term" value="F:transferase activity, transferring alkyl or aryl (other than methyl) groups"/>
    <property type="evidence" value="ECO:0007669"/>
    <property type="project" value="InterPro"/>
</dbReference>
<dbReference type="CDD" id="cd13963">
    <property type="entry name" value="PT_UbiA_2"/>
    <property type="match status" value="1"/>
</dbReference>
<dbReference type="InterPro" id="IPR000537">
    <property type="entry name" value="UbiA_prenyltransferase"/>
</dbReference>
<reference evidence="7 8" key="1">
    <citation type="journal article" date="2012" name="Stand. Genomic Sci.">
        <title>Complete genome sequence of Polynucleobacter necessarius subsp. asymbioticus type strain (QLW-P1DMWA-1(T)).</title>
        <authorList>
            <person name="Meincke L."/>
            <person name="Copeland A."/>
            <person name="Lapidus A."/>
            <person name="Lucas S."/>
            <person name="Berry K.W."/>
            <person name="Del Rio T.G."/>
            <person name="Hammon N."/>
            <person name="Dalin E."/>
            <person name="Tice H."/>
            <person name="Pitluck S."/>
            <person name="Richardson P."/>
            <person name="Bruce D."/>
            <person name="Goodwin L."/>
            <person name="Han C."/>
            <person name="Tapia R."/>
            <person name="Detter J.C."/>
            <person name="Schmutz J."/>
            <person name="Brettin T."/>
            <person name="Larimer F."/>
            <person name="Land M."/>
            <person name="Hauser L."/>
            <person name="Kyrpides N.C."/>
            <person name="Ivanova N."/>
            <person name="Goker M."/>
            <person name="Woyke T."/>
            <person name="Wu Q.L."/>
            <person name="Pockl M."/>
            <person name="Hahn M.W."/>
            <person name="Klenk H.P."/>
        </authorList>
    </citation>
    <scope>NUCLEOTIDE SEQUENCE [LARGE SCALE GENOMIC DNA]</scope>
    <source>
        <strain evidence="8">DSM 18221 / CIP 109841 / QLW-P1DMWA-1</strain>
    </source>
</reference>
<keyword evidence="3 6" id="KW-0812">Transmembrane</keyword>
<dbReference type="AlphaFoldDB" id="A4SVN6"/>
<dbReference type="InterPro" id="IPR050475">
    <property type="entry name" value="Prenyltransferase_related"/>
</dbReference>
<dbReference type="Gene3D" id="1.10.357.140">
    <property type="entry name" value="UbiA prenyltransferase"/>
    <property type="match status" value="1"/>
</dbReference>
<evidence type="ECO:0000256" key="2">
    <source>
        <dbReference type="ARBA" id="ARBA00022475"/>
    </source>
</evidence>
<dbReference type="Pfam" id="PF01040">
    <property type="entry name" value="UbiA"/>
    <property type="match status" value="1"/>
</dbReference>
<dbReference type="GO" id="GO:0016020">
    <property type="term" value="C:membrane"/>
    <property type="evidence" value="ECO:0007669"/>
    <property type="project" value="UniProtKB-SubCell"/>
</dbReference>
<gene>
    <name evidence="7" type="ordered locus">Pnuc_0329</name>
</gene>
<evidence type="ECO:0000313" key="8">
    <source>
        <dbReference type="Proteomes" id="UP000000231"/>
    </source>
</evidence>
<feature type="transmembrane region" description="Helical" evidence="6">
    <location>
        <begin position="144"/>
        <end position="163"/>
    </location>
</feature>
<sequence length="294" mass="32328">MKIEKTGFSLKDRLIALIKLLRPKQWVKNGFVFAPLVFSGEMLNTYALAQASLAAFFFCMASSATYIVNDIHDIDHDRRHPKKSTSRPLASGIVSKNAALVVLAALYIVLALGYLVMPKVILVIVAYAVLNLAYTFVLKHEPVIDIFTIAIGFVLRVIAGATALNLDPSAWMCVTTLCLALYLAAVKRRQELAQSGSDGRKVLQKYSVSLVDRYAEMSATGALLFYSMFVMSARPALVITIPLVLFGLFRYWYVVEALDGGESPTDALLADWQLMAVVVLWVATCVFVLSGFSL</sequence>
<evidence type="ECO:0000256" key="5">
    <source>
        <dbReference type="ARBA" id="ARBA00023136"/>
    </source>
</evidence>
<feature type="transmembrane region" description="Helical" evidence="6">
    <location>
        <begin position="120"/>
        <end position="137"/>
    </location>
</feature>